<sequence>MKPPLNLPPRPRGPGAMGTAASNQLFPTKIRTQRTKKERKKNTPAVATGLRERRHHHRAAKSTFIKESDAANKATAIYLGVLYGGDPFYLSTLSDKRR</sequence>
<proteinExistence type="predicted"/>
<dbReference type="EMBL" id="JAACXV010014439">
    <property type="protein sequence ID" value="KAF7267269.1"/>
    <property type="molecule type" value="Genomic_DNA"/>
</dbReference>
<gene>
    <name evidence="2" type="ORF">GWI33_019460</name>
</gene>
<feature type="compositionally biased region" description="Pro residues" evidence="1">
    <location>
        <begin position="1"/>
        <end position="12"/>
    </location>
</feature>
<reference evidence="2" key="1">
    <citation type="submission" date="2020-08" db="EMBL/GenBank/DDBJ databases">
        <title>Genome sequencing and assembly of the red palm weevil Rhynchophorus ferrugineus.</title>
        <authorList>
            <person name="Dias G.B."/>
            <person name="Bergman C.M."/>
            <person name="Manee M."/>
        </authorList>
    </citation>
    <scope>NUCLEOTIDE SEQUENCE</scope>
    <source>
        <strain evidence="2">AA-2017</strain>
        <tissue evidence="2">Whole larva</tissue>
    </source>
</reference>
<evidence type="ECO:0000313" key="2">
    <source>
        <dbReference type="EMBL" id="KAF7267269.1"/>
    </source>
</evidence>
<keyword evidence="3" id="KW-1185">Reference proteome</keyword>
<feature type="region of interest" description="Disordered" evidence="1">
    <location>
        <begin position="1"/>
        <end position="62"/>
    </location>
</feature>
<name>A0A834M6Z9_RHYFE</name>
<feature type="compositionally biased region" description="Basic residues" evidence="1">
    <location>
        <begin position="31"/>
        <end position="42"/>
    </location>
</feature>
<evidence type="ECO:0000256" key="1">
    <source>
        <dbReference type="SAM" id="MobiDB-lite"/>
    </source>
</evidence>
<comment type="caution">
    <text evidence="2">The sequence shown here is derived from an EMBL/GenBank/DDBJ whole genome shotgun (WGS) entry which is preliminary data.</text>
</comment>
<evidence type="ECO:0000313" key="3">
    <source>
        <dbReference type="Proteomes" id="UP000625711"/>
    </source>
</evidence>
<dbReference type="Proteomes" id="UP000625711">
    <property type="component" value="Unassembled WGS sequence"/>
</dbReference>
<accession>A0A834M6Z9</accession>
<organism evidence="2 3">
    <name type="scientific">Rhynchophorus ferrugineus</name>
    <name type="common">Red palm weevil</name>
    <name type="synonym">Curculio ferrugineus</name>
    <dbReference type="NCBI Taxonomy" id="354439"/>
    <lineage>
        <taxon>Eukaryota</taxon>
        <taxon>Metazoa</taxon>
        <taxon>Ecdysozoa</taxon>
        <taxon>Arthropoda</taxon>
        <taxon>Hexapoda</taxon>
        <taxon>Insecta</taxon>
        <taxon>Pterygota</taxon>
        <taxon>Neoptera</taxon>
        <taxon>Endopterygota</taxon>
        <taxon>Coleoptera</taxon>
        <taxon>Polyphaga</taxon>
        <taxon>Cucujiformia</taxon>
        <taxon>Curculionidae</taxon>
        <taxon>Dryophthorinae</taxon>
        <taxon>Rhynchophorus</taxon>
    </lineage>
</organism>
<protein>
    <submittedName>
        <fullName evidence="2">Uncharacterized protein</fullName>
    </submittedName>
</protein>
<dbReference type="AlphaFoldDB" id="A0A834M6Z9"/>